<sequence>MDRHRRVGPEHPLFQEMAALTSTVRIMRRARGRKNPEDVAFGSPECDALSAEFMRDVCKAMGGDPDELNRLDL</sequence>
<accession>B1G4C9</accession>
<protein>
    <submittedName>
        <fullName evidence="1">Uncharacterized protein</fullName>
    </submittedName>
</protein>
<name>B1G4C9_PARG4</name>
<evidence type="ECO:0000313" key="1">
    <source>
        <dbReference type="EMBL" id="EDT09168.1"/>
    </source>
</evidence>
<organism evidence="1 2">
    <name type="scientific">Paraburkholderia graminis (strain ATCC 700544 / DSM 17151 / LMG 18924 / NCIMB 13744 / C4D1M)</name>
    <dbReference type="NCBI Taxonomy" id="396598"/>
    <lineage>
        <taxon>Bacteria</taxon>
        <taxon>Pseudomonadati</taxon>
        <taxon>Pseudomonadota</taxon>
        <taxon>Betaproteobacteria</taxon>
        <taxon>Burkholderiales</taxon>
        <taxon>Burkholderiaceae</taxon>
        <taxon>Paraburkholderia</taxon>
    </lineage>
</organism>
<dbReference type="AlphaFoldDB" id="B1G4C9"/>
<reference evidence="1 2" key="1">
    <citation type="submission" date="2008-03" db="EMBL/GenBank/DDBJ databases">
        <title>Sequencing of the draft genome and assembly of Burkholderia graminis C4D1M.</title>
        <authorList>
            <consortium name="US DOE Joint Genome Institute (JGI-PGF)"/>
            <person name="Copeland A."/>
            <person name="Lucas S."/>
            <person name="Lapidus A."/>
            <person name="Glavina del Rio T."/>
            <person name="Dalin E."/>
            <person name="Tice H."/>
            <person name="Bruce D."/>
            <person name="Goodwin L."/>
            <person name="Pitluck S."/>
            <person name="Larimer F."/>
            <person name="Land M.L."/>
            <person name="Hauser L."/>
            <person name="Tiedje J."/>
            <person name="Richardson P."/>
        </authorList>
    </citation>
    <scope>NUCLEOTIDE SEQUENCE [LARGE SCALE GENOMIC DNA]</scope>
    <source>
        <strain evidence="2">ATCC 700544 / DSM 17151 / LMG 18924 / NCIMB 13744 / C4D1M</strain>
    </source>
</reference>
<dbReference type="OrthoDB" id="9132218at2"/>
<dbReference type="RefSeq" id="WP_006050785.1">
    <property type="nucleotide sequence ID" value="NZ_ABLD01000013.1"/>
</dbReference>
<evidence type="ECO:0000313" key="2">
    <source>
        <dbReference type="Proteomes" id="UP000005045"/>
    </source>
</evidence>
<comment type="caution">
    <text evidence="1">The sequence shown here is derived from an EMBL/GenBank/DDBJ whole genome shotgun (WGS) entry which is preliminary data.</text>
</comment>
<dbReference type="Proteomes" id="UP000005045">
    <property type="component" value="Unassembled WGS sequence"/>
</dbReference>
<proteinExistence type="predicted"/>
<gene>
    <name evidence="1" type="ORF">BgramDRAFT_4220</name>
</gene>
<keyword evidence="2" id="KW-1185">Reference proteome</keyword>
<dbReference type="EMBL" id="ABLD01000013">
    <property type="protein sequence ID" value="EDT09168.1"/>
    <property type="molecule type" value="Genomic_DNA"/>
</dbReference>